<keyword evidence="4" id="KW-0749">Sporulation</keyword>
<evidence type="ECO:0000256" key="3">
    <source>
        <dbReference type="ARBA" id="ARBA00022618"/>
    </source>
</evidence>
<sequence>MDTVIEREVEMRLVLAPERSVAVPARLSYRTDDPYAVHMTFHIYSETPVHWTFARELLVEGVSQPCGDGDVRVWPTCVAGRNVVCLALSSPNGDALLETPSHVVAAWLERTLERVPEGSEPEALGMDEQLSELLDFPAP</sequence>
<protein>
    <submittedName>
        <fullName evidence="8">SsgA family sporulation/cell division regulator</fullName>
    </submittedName>
</protein>
<evidence type="ECO:0000256" key="4">
    <source>
        <dbReference type="ARBA" id="ARBA00022969"/>
    </source>
</evidence>
<dbReference type="RefSeq" id="WP_209263615.1">
    <property type="nucleotide sequence ID" value="NZ_JAFFZN010000003.1"/>
</dbReference>
<keyword evidence="9" id="KW-1185">Reference proteome</keyword>
<comment type="caution">
    <text evidence="8">The sequence shown here is derived from an EMBL/GenBank/DDBJ whole genome shotgun (WGS) entry which is preliminary data.</text>
</comment>
<evidence type="ECO:0000256" key="7">
    <source>
        <dbReference type="SAM" id="MobiDB-lite"/>
    </source>
</evidence>
<evidence type="ECO:0000313" key="8">
    <source>
        <dbReference type="EMBL" id="MBO8184808.1"/>
    </source>
</evidence>
<dbReference type="EMBL" id="JAFFZN010000003">
    <property type="protein sequence ID" value="MBO8184808.1"/>
    <property type="molecule type" value="Genomic_DNA"/>
</dbReference>
<name>A0ABS3WNV8_9ACTN</name>
<evidence type="ECO:0000256" key="1">
    <source>
        <dbReference type="ARBA" id="ARBA00004431"/>
    </source>
</evidence>
<accession>A0ABS3WNV8</accession>
<keyword evidence="5" id="KW-0717">Septation</keyword>
<feature type="region of interest" description="Disordered" evidence="7">
    <location>
        <begin position="118"/>
        <end position="139"/>
    </location>
</feature>
<evidence type="ECO:0000256" key="5">
    <source>
        <dbReference type="ARBA" id="ARBA00023210"/>
    </source>
</evidence>
<reference evidence="8 9" key="1">
    <citation type="submission" date="2021-02" db="EMBL/GenBank/DDBJ databases">
        <title>Streptomyces spirodelae sp. nov., isolated from duckweed.</title>
        <authorList>
            <person name="Saimee Y."/>
            <person name="Duangmal K."/>
        </authorList>
    </citation>
    <scope>NUCLEOTIDE SEQUENCE [LARGE SCALE GENOMIC DNA]</scope>
    <source>
        <strain evidence="8 9">DW4-2</strain>
    </source>
</reference>
<gene>
    <name evidence="8" type="ORF">JW592_04860</name>
</gene>
<keyword evidence="3" id="KW-0132">Cell division</keyword>
<evidence type="ECO:0000256" key="6">
    <source>
        <dbReference type="ARBA" id="ARBA00023306"/>
    </source>
</evidence>
<dbReference type="Proteomes" id="UP001518976">
    <property type="component" value="Unassembled WGS sequence"/>
</dbReference>
<evidence type="ECO:0000256" key="2">
    <source>
        <dbReference type="ARBA" id="ARBA00009323"/>
    </source>
</evidence>
<dbReference type="Gene3D" id="2.30.31.20">
    <property type="entry name" value="Sporulation-specific cell division protein SsgB"/>
    <property type="match status" value="1"/>
</dbReference>
<keyword evidence="6" id="KW-0131">Cell cycle</keyword>
<dbReference type="InterPro" id="IPR038658">
    <property type="entry name" value="SsgB_sf"/>
</dbReference>
<proteinExistence type="inferred from homology"/>
<evidence type="ECO:0000313" key="9">
    <source>
        <dbReference type="Proteomes" id="UP001518976"/>
    </source>
</evidence>
<dbReference type="Pfam" id="PF04686">
    <property type="entry name" value="SsgA"/>
    <property type="match status" value="1"/>
</dbReference>
<comment type="similarity">
    <text evidence="2">Belongs to the SsgA family.</text>
</comment>
<comment type="subcellular location">
    <subcellularLocation>
        <location evidence="1">Cell septum</location>
    </subcellularLocation>
</comment>
<organism evidence="8 9">
    <name type="scientific">Streptomyces spirodelae</name>
    <dbReference type="NCBI Taxonomy" id="2812904"/>
    <lineage>
        <taxon>Bacteria</taxon>
        <taxon>Bacillati</taxon>
        <taxon>Actinomycetota</taxon>
        <taxon>Actinomycetes</taxon>
        <taxon>Kitasatosporales</taxon>
        <taxon>Streptomycetaceae</taxon>
        <taxon>Streptomyces</taxon>
    </lineage>
</organism>
<dbReference type="InterPro" id="IPR006776">
    <property type="entry name" value="SsgB"/>
</dbReference>